<name>A0ABV9Q582_9BACL</name>
<evidence type="ECO:0000256" key="2">
    <source>
        <dbReference type="SAM" id="Phobius"/>
    </source>
</evidence>
<dbReference type="PANTHER" id="PTHR42709:SF9">
    <property type="entry name" value="ALKALINE PHOSPHATASE LIKE PROTEIN"/>
    <property type="match status" value="1"/>
</dbReference>
<keyword evidence="2" id="KW-0812">Transmembrane</keyword>
<feature type="transmembrane region" description="Helical" evidence="2">
    <location>
        <begin position="167"/>
        <end position="188"/>
    </location>
</feature>
<dbReference type="InterPro" id="IPR051311">
    <property type="entry name" value="DedA_domain"/>
</dbReference>
<evidence type="ECO:0000259" key="3">
    <source>
        <dbReference type="Pfam" id="PF09335"/>
    </source>
</evidence>
<evidence type="ECO:0000313" key="5">
    <source>
        <dbReference type="Proteomes" id="UP001596002"/>
    </source>
</evidence>
<keyword evidence="2" id="KW-0472">Membrane</keyword>
<dbReference type="InterPro" id="IPR032816">
    <property type="entry name" value="VTT_dom"/>
</dbReference>
<comment type="similarity">
    <text evidence="1">Belongs to the DedA family.</text>
</comment>
<dbReference type="Proteomes" id="UP001596002">
    <property type="component" value="Unassembled WGS sequence"/>
</dbReference>
<dbReference type="RefSeq" id="WP_380026908.1">
    <property type="nucleotide sequence ID" value="NZ_JBHSHC010000112.1"/>
</dbReference>
<proteinExistence type="inferred from homology"/>
<accession>A0ABV9Q582</accession>
<feature type="domain" description="VTT" evidence="3">
    <location>
        <begin position="26"/>
        <end position="152"/>
    </location>
</feature>
<reference evidence="5" key="1">
    <citation type="journal article" date="2019" name="Int. J. Syst. Evol. Microbiol.">
        <title>The Global Catalogue of Microorganisms (GCM) 10K type strain sequencing project: providing services to taxonomists for standard genome sequencing and annotation.</title>
        <authorList>
            <consortium name="The Broad Institute Genomics Platform"/>
            <consortium name="The Broad Institute Genome Sequencing Center for Infectious Disease"/>
            <person name="Wu L."/>
            <person name="Ma J."/>
        </authorList>
    </citation>
    <scope>NUCLEOTIDE SEQUENCE [LARGE SCALE GENOMIC DNA]</scope>
    <source>
        <strain evidence="5">WYCCWR 12678</strain>
    </source>
</reference>
<evidence type="ECO:0000256" key="1">
    <source>
        <dbReference type="ARBA" id="ARBA00010792"/>
    </source>
</evidence>
<organism evidence="4 5">
    <name type="scientific">Effusibacillus consociatus</name>
    <dbReference type="NCBI Taxonomy" id="1117041"/>
    <lineage>
        <taxon>Bacteria</taxon>
        <taxon>Bacillati</taxon>
        <taxon>Bacillota</taxon>
        <taxon>Bacilli</taxon>
        <taxon>Bacillales</taxon>
        <taxon>Alicyclobacillaceae</taxon>
        <taxon>Effusibacillus</taxon>
    </lineage>
</organism>
<protein>
    <submittedName>
        <fullName evidence="4">DedA family protein</fullName>
    </submittedName>
</protein>
<keyword evidence="5" id="KW-1185">Reference proteome</keyword>
<feature type="transmembrane region" description="Helical" evidence="2">
    <location>
        <begin position="7"/>
        <end position="26"/>
    </location>
</feature>
<keyword evidence="2" id="KW-1133">Transmembrane helix</keyword>
<feature type="transmembrane region" description="Helical" evidence="2">
    <location>
        <begin position="132"/>
        <end position="155"/>
    </location>
</feature>
<gene>
    <name evidence="4" type="ORF">ACFO8Q_16565</name>
</gene>
<feature type="transmembrane region" description="Helical" evidence="2">
    <location>
        <begin position="93"/>
        <end position="112"/>
    </location>
</feature>
<dbReference type="PANTHER" id="PTHR42709">
    <property type="entry name" value="ALKALINE PHOSPHATASE LIKE PROTEIN"/>
    <property type="match status" value="1"/>
</dbReference>
<dbReference type="Pfam" id="PF09335">
    <property type="entry name" value="VTT_dom"/>
    <property type="match status" value="1"/>
</dbReference>
<feature type="transmembrane region" description="Helical" evidence="2">
    <location>
        <begin position="46"/>
        <end position="72"/>
    </location>
</feature>
<sequence length="193" mass="21815">MFNLIASYGYFALFLSLVLGIVGLPIPDEVIMTYVGFLVSKGKMDFSTALLVSFLGSVVGMSISYSLGRYFGLPLMRKYGKRFGIKESHWKRVQAWYAKFGAFVLIIGYFLPGIRHLTAFSAGASRMPIPSFALYAYTGGFIWSLTFISLGRILGEHWTLLFVFLHRYGFWILAGLLLCAGLILFFRYKKKFS</sequence>
<evidence type="ECO:0000313" key="4">
    <source>
        <dbReference type="EMBL" id="MFC4768953.1"/>
    </source>
</evidence>
<comment type="caution">
    <text evidence="4">The sequence shown here is derived from an EMBL/GenBank/DDBJ whole genome shotgun (WGS) entry which is preliminary data.</text>
</comment>
<dbReference type="EMBL" id="JBHSHC010000112">
    <property type="protein sequence ID" value="MFC4768953.1"/>
    <property type="molecule type" value="Genomic_DNA"/>
</dbReference>